<evidence type="ECO:0000313" key="2">
    <source>
        <dbReference type="EnsemblPlants" id="TraesCS5B02G342300.1.cds1"/>
    </source>
</evidence>
<protein>
    <recommendedName>
        <fullName evidence="1">F-box domain-containing protein</fullName>
    </recommendedName>
</protein>
<accession>A0A3B6LRV8</accession>
<dbReference type="InterPro" id="IPR036047">
    <property type="entry name" value="F-box-like_dom_sf"/>
</dbReference>
<evidence type="ECO:0000259" key="1">
    <source>
        <dbReference type="Pfam" id="PF00646"/>
    </source>
</evidence>
<feature type="domain" description="F-box" evidence="1">
    <location>
        <begin position="13"/>
        <end position="54"/>
    </location>
</feature>
<dbReference type="OMA" id="TSAGNCQ"/>
<dbReference type="InterPro" id="IPR001810">
    <property type="entry name" value="F-box_dom"/>
</dbReference>
<dbReference type="Proteomes" id="UP000019116">
    <property type="component" value="Chromosome 5B"/>
</dbReference>
<name>A0A3B6LRV8_WHEAT</name>
<dbReference type="Gramene" id="TraesWEE_scaffold_054640_01G000400.1">
    <property type="protein sequence ID" value="TraesWEE_scaffold_054640_01G000400.1"/>
    <property type="gene ID" value="TraesWEE_scaffold_054640_01G000400"/>
</dbReference>
<dbReference type="EnsemblPlants" id="TraesCS5B02G342300.1">
    <property type="protein sequence ID" value="TraesCS5B02G342300.1.cds1"/>
    <property type="gene ID" value="TraesCS5B02G342300"/>
</dbReference>
<dbReference type="Gramene" id="TraesCS5B02G342300.1">
    <property type="protein sequence ID" value="TraesCS5B02G342300.1.cds1"/>
    <property type="gene ID" value="TraesCS5B02G342300"/>
</dbReference>
<sequence>MCPPEPSCHSALLVDLVVNEILIRCPPDEPERLARASLVCKEWHRVLDDPDFRRRYGEFHRRAPLLGLLHDYGVLSDHPIIQSRFVPTTAFSTRTPLHRRFLLDSRHGRALYGTYVPPRACLGQGGRQGPHHRRRPSGGFRFPPAPRACSLAAGMQQCSAPQTAATTPLVAGAAPSSLPS</sequence>
<dbReference type="Gramene" id="TraesLDM5B03G02946920.1">
    <property type="protein sequence ID" value="TraesLDM5B03G02946920.1.CDS1"/>
    <property type="gene ID" value="TraesLDM5B03G02946920"/>
</dbReference>
<dbReference type="SUPFAM" id="SSF81383">
    <property type="entry name" value="F-box domain"/>
    <property type="match status" value="1"/>
</dbReference>
<dbReference type="Gramene" id="TraesCAD_scaffold_058819_01G000300.1">
    <property type="protein sequence ID" value="TraesCAD_scaffold_058819_01G000300.1"/>
    <property type="gene ID" value="TraesCAD_scaffold_058819_01G000300"/>
</dbReference>
<dbReference type="Pfam" id="PF00646">
    <property type="entry name" value="F-box"/>
    <property type="match status" value="1"/>
</dbReference>
<reference evidence="2" key="2">
    <citation type="submission" date="2018-10" db="UniProtKB">
        <authorList>
            <consortium name="EnsemblPlants"/>
        </authorList>
    </citation>
    <scope>IDENTIFICATION</scope>
</reference>
<dbReference type="OrthoDB" id="658951at2759"/>
<dbReference type="PANTHER" id="PTHR32133">
    <property type="entry name" value="OS07G0120400 PROTEIN"/>
    <property type="match status" value="1"/>
</dbReference>
<keyword evidence="3" id="KW-1185">Reference proteome</keyword>
<organism evidence="2">
    <name type="scientific">Triticum aestivum</name>
    <name type="common">Wheat</name>
    <dbReference type="NCBI Taxonomy" id="4565"/>
    <lineage>
        <taxon>Eukaryota</taxon>
        <taxon>Viridiplantae</taxon>
        <taxon>Streptophyta</taxon>
        <taxon>Embryophyta</taxon>
        <taxon>Tracheophyta</taxon>
        <taxon>Spermatophyta</taxon>
        <taxon>Magnoliopsida</taxon>
        <taxon>Liliopsida</taxon>
        <taxon>Poales</taxon>
        <taxon>Poaceae</taxon>
        <taxon>BOP clade</taxon>
        <taxon>Pooideae</taxon>
        <taxon>Triticodae</taxon>
        <taxon>Triticeae</taxon>
        <taxon>Triticinae</taxon>
        <taxon>Triticum</taxon>
    </lineage>
</organism>
<proteinExistence type="predicted"/>
<reference evidence="2" key="1">
    <citation type="submission" date="2018-08" db="EMBL/GenBank/DDBJ databases">
        <authorList>
            <person name="Rossello M."/>
        </authorList>
    </citation>
    <scope>NUCLEOTIDE SEQUENCE [LARGE SCALE GENOMIC DNA]</scope>
    <source>
        <strain evidence="2">cv. Chinese Spring</strain>
    </source>
</reference>
<dbReference type="AlphaFoldDB" id="A0A3B6LRV8"/>
<evidence type="ECO:0000313" key="3">
    <source>
        <dbReference type="Proteomes" id="UP000019116"/>
    </source>
</evidence>
<dbReference type="Gramene" id="TraesCS5B03G0861200.1">
    <property type="protein sequence ID" value="TraesCS5B03G0861200.1.CDS1"/>
    <property type="gene ID" value="TraesCS5B03G0861200"/>
</dbReference>